<organism evidence="2 3">
    <name type="scientific">Rhamnusium bicolor</name>
    <dbReference type="NCBI Taxonomy" id="1586634"/>
    <lineage>
        <taxon>Eukaryota</taxon>
        <taxon>Metazoa</taxon>
        <taxon>Ecdysozoa</taxon>
        <taxon>Arthropoda</taxon>
        <taxon>Hexapoda</taxon>
        <taxon>Insecta</taxon>
        <taxon>Pterygota</taxon>
        <taxon>Neoptera</taxon>
        <taxon>Endopterygota</taxon>
        <taxon>Coleoptera</taxon>
        <taxon>Polyphaga</taxon>
        <taxon>Cucujiformia</taxon>
        <taxon>Chrysomeloidea</taxon>
        <taxon>Cerambycidae</taxon>
        <taxon>Lepturinae</taxon>
        <taxon>Rhagiini</taxon>
        <taxon>Rhamnusium</taxon>
    </lineage>
</organism>
<protein>
    <submittedName>
        <fullName evidence="2">Uncharacterized protein</fullName>
    </submittedName>
</protein>
<dbReference type="PANTHER" id="PTHR33480">
    <property type="entry name" value="SET DOMAIN-CONTAINING PROTEIN-RELATED"/>
    <property type="match status" value="1"/>
</dbReference>
<dbReference type="Proteomes" id="UP001162156">
    <property type="component" value="Unassembled WGS sequence"/>
</dbReference>
<feature type="region of interest" description="Disordered" evidence="1">
    <location>
        <begin position="460"/>
        <end position="480"/>
    </location>
</feature>
<dbReference type="PANTHER" id="PTHR33480:SF1">
    <property type="entry name" value="TYR RECOMBINASE DOMAIN-CONTAINING PROTEIN"/>
    <property type="match status" value="1"/>
</dbReference>
<feature type="compositionally biased region" description="Basic residues" evidence="1">
    <location>
        <begin position="465"/>
        <end position="480"/>
    </location>
</feature>
<evidence type="ECO:0000313" key="3">
    <source>
        <dbReference type="Proteomes" id="UP001162156"/>
    </source>
</evidence>
<gene>
    <name evidence="2" type="ORF">NQ314_002022</name>
</gene>
<keyword evidence="3" id="KW-1185">Reference proteome</keyword>
<evidence type="ECO:0000256" key="1">
    <source>
        <dbReference type="SAM" id="MobiDB-lite"/>
    </source>
</evidence>
<dbReference type="AlphaFoldDB" id="A0AAV8ZSG5"/>
<accession>A0AAV8ZSG5</accession>
<dbReference type="EMBL" id="JANEYF010000625">
    <property type="protein sequence ID" value="KAJ8968930.1"/>
    <property type="molecule type" value="Genomic_DNA"/>
</dbReference>
<comment type="caution">
    <text evidence="2">The sequence shown here is derived from an EMBL/GenBank/DDBJ whole genome shotgun (WGS) entry which is preliminary data.</text>
</comment>
<evidence type="ECO:0000313" key="2">
    <source>
        <dbReference type="EMBL" id="KAJ8968930.1"/>
    </source>
</evidence>
<proteinExistence type="predicted"/>
<sequence>MAAAVRTDSVSEDLNMERRSRTDRIVDLALNQGTVDNLSDISNASTELIDDSIADPDFSPCSNISSPRTDYCCLLNDDEEYFFETQFESHDQLDESNVPSNKENNIMYENSLISNEKVESQDQLYENTELSNKENQNFYQNPPACNSSGSGDLQEKSIAYSEPSEYCLADFGRLPFTVTEFLSAKVAKARRDKRIWDKRDFCLYCYENVTNFSRHLLRKHNSEVAVKQFMNMRLGSIERKNFIDLLRKKGNFISPAQKQITMVKRPTRNVVPENIVPCIYCKGYYMKRYLKRHISKCKNRPDNAPSSENCSSQDAQTYLAFRCMEDDFANKLNMKKGILNMRCDSISLIVKSEPLILSFGSFYMKRHRHKHLNKVTKNKLRELARLWQDITRYIKDKSFFEALKPENFKYFVLSTQNITGFNVETQQFEKSPSLALHLGTTFKKLCEHAFSEIQQKKQGISTRSRCNKKSKRGKNFKKIN</sequence>
<name>A0AAV8ZSG5_9CUCU</name>
<reference evidence="2" key="1">
    <citation type="journal article" date="2023" name="Insect Mol. Biol.">
        <title>Genome sequencing provides insights into the evolution of gene families encoding plant cell wall-degrading enzymes in longhorned beetles.</title>
        <authorList>
            <person name="Shin N.R."/>
            <person name="Okamura Y."/>
            <person name="Kirsch R."/>
            <person name="Pauchet Y."/>
        </authorList>
    </citation>
    <scope>NUCLEOTIDE SEQUENCE</scope>
    <source>
        <strain evidence="2">RBIC_L_NR</strain>
    </source>
</reference>